<name>A0A0U2XBR4_9BACT</name>
<reference evidence="1" key="1">
    <citation type="journal article" date="2016" name="ISME J.">
        <title>Functional metagenomic screen reveals new and diverse microbial rhodopsins.</title>
        <authorList>
            <person name="Pushkarev A."/>
            <person name="Beja O."/>
        </authorList>
    </citation>
    <scope>NUCLEOTIDE SEQUENCE</scope>
</reference>
<protein>
    <submittedName>
        <fullName evidence="1">Uncharacterized protein</fullName>
    </submittedName>
</protein>
<dbReference type="Pfam" id="PF14114">
    <property type="entry name" value="DUF4286"/>
    <property type="match status" value="1"/>
</dbReference>
<dbReference type="InterPro" id="IPR011008">
    <property type="entry name" value="Dimeric_a/b-barrel"/>
</dbReference>
<accession>A0A0U2XBR4</accession>
<proteinExistence type="predicted"/>
<evidence type="ECO:0000313" key="1">
    <source>
        <dbReference type="EMBL" id="ALS55982.1"/>
    </source>
</evidence>
<dbReference type="InterPro" id="IPR025563">
    <property type="entry name" value="DUF4286"/>
</dbReference>
<dbReference type="AlphaFoldDB" id="A0A0U2XBR4"/>
<organism evidence="1">
    <name type="scientific">uncultured bacterium EIL102C09</name>
    <dbReference type="NCBI Taxonomy" id="1768197"/>
    <lineage>
        <taxon>Bacteria</taxon>
        <taxon>environmental samples</taxon>
    </lineage>
</organism>
<dbReference type="EMBL" id="KT201084">
    <property type="protein sequence ID" value="ALS55982.1"/>
    <property type="molecule type" value="Genomic_DNA"/>
</dbReference>
<sequence>MAFFGAGMLVTFTEVAASLEDEFNEWYNREHIDERVNMPGFHRARRYIAADSATLVKYFATYETDTAEDLSAPAYMELLADQSDWSKKIMSQFSHFDRLTCRISIDQTHGVTGAAGLVRLFPPEAEMDRLREWLRETALPAMCQRQDVMGAALLENDLAVSNVGWLAAGNEIPADQKTEWLILIDATLPAAARGAAETVLGGDALTAFGMTARALDIGSYALLFGNQR</sequence>
<dbReference type="SUPFAM" id="SSF54909">
    <property type="entry name" value="Dimeric alpha+beta barrel"/>
    <property type="match status" value="1"/>
</dbReference>